<dbReference type="InterPro" id="IPR001173">
    <property type="entry name" value="Glyco_trans_2-like"/>
</dbReference>
<dbReference type="PANTHER" id="PTHR43179">
    <property type="entry name" value="RHAMNOSYLTRANSFERASE WBBL"/>
    <property type="match status" value="1"/>
</dbReference>
<comment type="caution">
    <text evidence="6">The sequence shown here is derived from an EMBL/GenBank/DDBJ whole genome shotgun (WGS) entry which is preliminary data.</text>
</comment>
<dbReference type="AlphaFoldDB" id="E1IBL5"/>
<dbReference type="SUPFAM" id="SSF53448">
    <property type="entry name" value="Nucleotide-diphospho-sugar transferases"/>
    <property type="match status" value="1"/>
</dbReference>
<keyword evidence="7" id="KW-1185">Reference proteome</keyword>
<dbReference type="GO" id="GO:0016757">
    <property type="term" value="F:glycosyltransferase activity"/>
    <property type="evidence" value="ECO:0007669"/>
    <property type="project" value="UniProtKB-KW"/>
</dbReference>
<dbReference type="Gene3D" id="3.90.550.10">
    <property type="entry name" value="Spore Coat Polysaccharide Biosynthesis Protein SpsA, Chain A"/>
    <property type="match status" value="1"/>
</dbReference>
<comment type="similarity">
    <text evidence="2">Belongs to the glycosyltransferase 2 family.</text>
</comment>
<accession>E1IBL5</accession>
<dbReference type="STRING" id="765420.OSCT_0716"/>
<dbReference type="eggNOG" id="COG1216">
    <property type="taxonomic scope" value="Bacteria"/>
</dbReference>
<dbReference type="HOGENOM" id="CLU_025996_19_9_0"/>
<dbReference type="PANTHER" id="PTHR43179:SF12">
    <property type="entry name" value="GALACTOFURANOSYLTRANSFERASE GLFT2"/>
    <property type="match status" value="1"/>
</dbReference>
<sequence length="400" mass="44892">MRTMQPPVAVREVHLDHLQGDLIGLEGYQHALLVFRMHGGVVGQAWAEVHAGCISAAVLRDKARACAWPIWSQMVDRAERRPERPSATVVVCTRDRPDDMRRCLPGLAQLAAAGHDVLVVDNKPKSDATAQLVRAYPQIRYIREDRPGLDHARNCGLRHARGAVVAFTDDDAIVDAGWLDALLVNFDDPCVALVTGITMPLELETEAQLWFETTNGFHRGFVRRVFDAATTNPLGAGQIGAGVNMAIRRSALREIGLFDEALDGGSASLSGGDQEFFYRVLARGFRAVYEPAALVWHRHRREWESLERTIYGYGVGLYAWWTRALLVEQEWRVLRLASSWFVRWHLRNLVRSLLHRPNAMPFHLAWAECRGVFQGPGAYLRARQIAREAAAQLQRVGEIV</sequence>
<name>E1IBL5_9CHLR</name>
<evidence type="ECO:0000313" key="6">
    <source>
        <dbReference type="EMBL" id="EFO81434.1"/>
    </source>
</evidence>
<dbReference type="Pfam" id="PF00535">
    <property type="entry name" value="Glycos_transf_2"/>
    <property type="match status" value="1"/>
</dbReference>
<dbReference type="EMBL" id="ADVR01000012">
    <property type="protein sequence ID" value="EFO81434.1"/>
    <property type="molecule type" value="Genomic_DNA"/>
</dbReference>
<keyword evidence="4 6" id="KW-0808">Transferase</keyword>
<comment type="pathway">
    <text evidence="1">Cell wall biogenesis; cell wall polysaccharide biosynthesis.</text>
</comment>
<gene>
    <name evidence="6" type="ORF">OSCT_0716</name>
</gene>
<evidence type="ECO:0000313" key="7">
    <source>
        <dbReference type="Proteomes" id="UP000054010"/>
    </source>
</evidence>
<evidence type="ECO:0000259" key="5">
    <source>
        <dbReference type="Pfam" id="PF00535"/>
    </source>
</evidence>
<keyword evidence="3" id="KW-0328">Glycosyltransferase</keyword>
<evidence type="ECO:0000256" key="1">
    <source>
        <dbReference type="ARBA" id="ARBA00004776"/>
    </source>
</evidence>
<organism evidence="6 7">
    <name type="scientific">Oscillochloris trichoides DG-6</name>
    <dbReference type="NCBI Taxonomy" id="765420"/>
    <lineage>
        <taxon>Bacteria</taxon>
        <taxon>Bacillati</taxon>
        <taxon>Chloroflexota</taxon>
        <taxon>Chloroflexia</taxon>
        <taxon>Chloroflexales</taxon>
        <taxon>Chloroflexineae</taxon>
        <taxon>Oscillochloridaceae</taxon>
        <taxon>Oscillochloris</taxon>
    </lineage>
</organism>
<evidence type="ECO:0000256" key="4">
    <source>
        <dbReference type="ARBA" id="ARBA00022679"/>
    </source>
</evidence>
<dbReference type="OrthoDB" id="140893at2"/>
<dbReference type="InterPro" id="IPR029044">
    <property type="entry name" value="Nucleotide-diphossugar_trans"/>
</dbReference>
<reference evidence="6 7" key="1">
    <citation type="journal article" date="2011" name="J. Bacteriol.">
        <title>Draft genome sequence of the anoxygenic filamentous phototrophic bacterium Oscillochloris trichoides subsp. DG-6.</title>
        <authorList>
            <person name="Kuznetsov B.B."/>
            <person name="Ivanovsky R.N."/>
            <person name="Keppen O.I."/>
            <person name="Sukhacheva M.V."/>
            <person name="Bumazhkin B.K."/>
            <person name="Patutina E.O."/>
            <person name="Beletsky A.V."/>
            <person name="Mardanov A.V."/>
            <person name="Baslerov R.V."/>
            <person name="Panteleeva A.N."/>
            <person name="Kolganova T.V."/>
            <person name="Ravin N.V."/>
            <person name="Skryabin K.G."/>
        </authorList>
    </citation>
    <scope>NUCLEOTIDE SEQUENCE [LARGE SCALE GENOMIC DNA]</scope>
    <source>
        <strain evidence="6 7">DG-6</strain>
    </source>
</reference>
<protein>
    <submittedName>
        <fullName evidence="6">Glycosyl transferase, group 2 family protein</fullName>
    </submittedName>
</protein>
<proteinExistence type="inferred from homology"/>
<dbReference type="Proteomes" id="UP000054010">
    <property type="component" value="Unassembled WGS sequence"/>
</dbReference>
<evidence type="ECO:0000256" key="2">
    <source>
        <dbReference type="ARBA" id="ARBA00006739"/>
    </source>
</evidence>
<feature type="domain" description="Glycosyltransferase 2-like" evidence="5">
    <location>
        <begin position="88"/>
        <end position="255"/>
    </location>
</feature>
<evidence type="ECO:0000256" key="3">
    <source>
        <dbReference type="ARBA" id="ARBA00022676"/>
    </source>
</evidence>